<dbReference type="InterPro" id="IPR048279">
    <property type="entry name" value="MdtK-like"/>
</dbReference>
<evidence type="ECO:0000313" key="12">
    <source>
        <dbReference type="Proteomes" id="UP000249620"/>
    </source>
</evidence>
<evidence type="ECO:0000256" key="1">
    <source>
        <dbReference type="ARBA" id="ARBA00004651"/>
    </source>
</evidence>
<dbReference type="NCBIfam" id="TIGR00797">
    <property type="entry name" value="matE"/>
    <property type="match status" value="1"/>
</dbReference>
<dbReference type="PANTHER" id="PTHR43298">
    <property type="entry name" value="MULTIDRUG RESISTANCE PROTEIN NORM-RELATED"/>
    <property type="match status" value="1"/>
</dbReference>
<keyword evidence="12" id="KW-1185">Reference proteome</keyword>
<dbReference type="InterPro" id="IPR002528">
    <property type="entry name" value="MATE_fam"/>
</dbReference>
<dbReference type="GO" id="GO:0006811">
    <property type="term" value="P:monoatomic ion transport"/>
    <property type="evidence" value="ECO:0007669"/>
    <property type="project" value="UniProtKB-KW"/>
</dbReference>
<evidence type="ECO:0000256" key="2">
    <source>
        <dbReference type="ARBA" id="ARBA00022448"/>
    </source>
</evidence>
<evidence type="ECO:0000256" key="5">
    <source>
        <dbReference type="ARBA" id="ARBA00022692"/>
    </source>
</evidence>
<feature type="transmembrane region" description="Helical" evidence="10">
    <location>
        <begin position="192"/>
        <end position="214"/>
    </location>
</feature>
<dbReference type="AlphaFoldDB" id="A0A327YSI6"/>
<evidence type="ECO:0000256" key="10">
    <source>
        <dbReference type="SAM" id="Phobius"/>
    </source>
</evidence>
<keyword evidence="7" id="KW-0406">Ion transport</keyword>
<evidence type="ECO:0000256" key="9">
    <source>
        <dbReference type="ARBA" id="ARBA00031636"/>
    </source>
</evidence>
<dbReference type="Proteomes" id="UP000249620">
    <property type="component" value="Unassembled WGS sequence"/>
</dbReference>
<comment type="caution">
    <text evidence="11">The sequence shown here is derived from an EMBL/GenBank/DDBJ whole genome shotgun (WGS) entry which is preliminary data.</text>
</comment>
<accession>A0A327YSI6</accession>
<evidence type="ECO:0000313" key="11">
    <source>
        <dbReference type="EMBL" id="RAK20999.1"/>
    </source>
</evidence>
<name>A0A327YSI6_9FLAO</name>
<feature type="transmembrane region" description="Helical" evidence="10">
    <location>
        <begin position="418"/>
        <end position="438"/>
    </location>
</feature>
<keyword evidence="8 10" id="KW-0472">Membrane</keyword>
<feature type="transmembrane region" description="Helical" evidence="10">
    <location>
        <begin position="349"/>
        <end position="373"/>
    </location>
</feature>
<evidence type="ECO:0000256" key="3">
    <source>
        <dbReference type="ARBA" id="ARBA00022449"/>
    </source>
</evidence>
<dbReference type="Pfam" id="PF01554">
    <property type="entry name" value="MatE"/>
    <property type="match status" value="2"/>
</dbReference>
<evidence type="ECO:0000256" key="8">
    <source>
        <dbReference type="ARBA" id="ARBA00023136"/>
    </source>
</evidence>
<dbReference type="GO" id="GO:0005886">
    <property type="term" value="C:plasma membrane"/>
    <property type="evidence" value="ECO:0007669"/>
    <property type="project" value="UniProtKB-SubCell"/>
</dbReference>
<sequence length="474" mass="50953">MTEKSSKNIFSRIFSTIKMALNGESNYDFTSGKINTAVILLAIPMVLEMMMESVFALVDLYFVGHLENSSFAVQTVGLTESVLTIIYSLAIGISMAATAVVARRIGEKDPVAAAKAGMQAIVIAVAINIVISILGIVFATDMLMWMGSSRESAIYGTSFVQIMMGGSTSIMLLFLINGIFRGAGNAAIAMKSLWLANICNIILCPIFINGLGPIPAFGLTGAAMATTTGRSIGVLYQLYNLFNGKGVIKIVLAYITPDFEQIKAIVKIAAPGVLQFVIASCSWIFLAKLVATTGGDQGSAGYQTALRIMMFFILPAWGLSGAAATLVGQNLGAKQVERAEKSVFVTAKYNVIFMAIITVITLTGAEYMVSLFTNDAVVLKIAVEALQIVSIGYVFYGIGMVLINVFNGAGDTWTPTKINFFGFWLFQIPLAYFLAKYLKMGPTGVFMAIPIAETCITIAGYVLYKKGKWKRIEV</sequence>
<dbReference type="GO" id="GO:0015297">
    <property type="term" value="F:antiporter activity"/>
    <property type="evidence" value="ECO:0007669"/>
    <property type="project" value="UniProtKB-KW"/>
</dbReference>
<dbReference type="CDD" id="cd13139">
    <property type="entry name" value="MATE_like_14"/>
    <property type="match status" value="1"/>
</dbReference>
<keyword evidence="4" id="KW-1003">Cell membrane</keyword>
<keyword evidence="3" id="KW-0050">Antiport</keyword>
<dbReference type="PIRSF" id="PIRSF006603">
    <property type="entry name" value="DinF"/>
    <property type="match status" value="1"/>
</dbReference>
<gene>
    <name evidence="11" type="ORF">B0I03_106110</name>
</gene>
<proteinExistence type="predicted"/>
<feature type="transmembrane region" description="Helical" evidence="10">
    <location>
        <begin position="159"/>
        <end position="180"/>
    </location>
</feature>
<keyword evidence="6 10" id="KW-1133">Transmembrane helix</keyword>
<feature type="transmembrane region" description="Helical" evidence="10">
    <location>
        <begin position="37"/>
        <end position="62"/>
    </location>
</feature>
<dbReference type="PANTHER" id="PTHR43298:SF2">
    <property type="entry name" value="FMN_FAD EXPORTER YEEO-RELATED"/>
    <property type="match status" value="1"/>
</dbReference>
<evidence type="ECO:0000256" key="7">
    <source>
        <dbReference type="ARBA" id="ARBA00023065"/>
    </source>
</evidence>
<protein>
    <recommendedName>
        <fullName evidence="9">Multidrug-efflux transporter</fullName>
    </recommendedName>
</protein>
<evidence type="ECO:0000256" key="6">
    <source>
        <dbReference type="ARBA" id="ARBA00022989"/>
    </source>
</evidence>
<evidence type="ECO:0000256" key="4">
    <source>
        <dbReference type="ARBA" id="ARBA00022475"/>
    </source>
</evidence>
<keyword evidence="5 10" id="KW-0812">Transmembrane</keyword>
<feature type="transmembrane region" description="Helical" evidence="10">
    <location>
        <begin position="234"/>
        <end position="256"/>
    </location>
</feature>
<dbReference type="EMBL" id="QLMI01000006">
    <property type="protein sequence ID" value="RAK20999.1"/>
    <property type="molecule type" value="Genomic_DNA"/>
</dbReference>
<feature type="transmembrane region" description="Helical" evidence="10">
    <location>
        <begin position="306"/>
        <end position="328"/>
    </location>
</feature>
<feature type="transmembrane region" description="Helical" evidence="10">
    <location>
        <begin position="444"/>
        <end position="464"/>
    </location>
</feature>
<dbReference type="RefSeq" id="WP_111567391.1">
    <property type="nucleotide sequence ID" value="NZ_QLMI01000006.1"/>
</dbReference>
<feature type="transmembrane region" description="Helical" evidence="10">
    <location>
        <begin position="385"/>
        <end position="406"/>
    </location>
</feature>
<comment type="subcellular location">
    <subcellularLocation>
        <location evidence="1">Cell membrane</location>
        <topology evidence="1">Multi-pass membrane protein</topology>
    </subcellularLocation>
</comment>
<feature type="transmembrane region" description="Helical" evidence="10">
    <location>
        <begin position="121"/>
        <end position="139"/>
    </location>
</feature>
<dbReference type="InterPro" id="IPR050222">
    <property type="entry name" value="MATE_MdtK"/>
</dbReference>
<keyword evidence="2" id="KW-0813">Transport</keyword>
<feature type="transmembrane region" description="Helical" evidence="10">
    <location>
        <begin position="268"/>
        <end position="286"/>
    </location>
</feature>
<feature type="transmembrane region" description="Helical" evidence="10">
    <location>
        <begin position="82"/>
        <end position="101"/>
    </location>
</feature>
<reference evidence="11 12" key="1">
    <citation type="submission" date="2018-06" db="EMBL/GenBank/DDBJ databases">
        <title>Genomic Encyclopedia of Type Strains, Phase III (KMG-III): the genomes of soil and plant-associated and newly described type strains.</title>
        <authorList>
            <person name="Whitman W."/>
        </authorList>
    </citation>
    <scope>NUCLEOTIDE SEQUENCE [LARGE SCALE GENOMIC DNA]</scope>
    <source>
        <strain evidence="11 12">CGMCC 1.12398</strain>
    </source>
</reference>
<organism evidence="11 12">
    <name type="scientific">Flavobacterium aquaticum</name>
    <dbReference type="NCBI Taxonomy" id="1236486"/>
    <lineage>
        <taxon>Bacteria</taxon>
        <taxon>Pseudomonadati</taxon>
        <taxon>Bacteroidota</taxon>
        <taxon>Flavobacteriia</taxon>
        <taxon>Flavobacteriales</taxon>
        <taxon>Flavobacteriaceae</taxon>
        <taxon>Flavobacterium</taxon>
    </lineage>
</organism>
<dbReference type="OrthoDB" id="9776324at2"/>
<dbReference type="GO" id="GO:0042910">
    <property type="term" value="F:xenobiotic transmembrane transporter activity"/>
    <property type="evidence" value="ECO:0007669"/>
    <property type="project" value="InterPro"/>
</dbReference>